<evidence type="ECO:0000313" key="1">
    <source>
        <dbReference type="EMBL" id="TCN53145.1"/>
    </source>
</evidence>
<name>A0A4Y7U8A1_9FLAO</name>
<comment type="caution">
    <text evidence="2">The sequence shown here is derived from an EMBL/GenBank/DDBJ whole genome shotgun (WGS) entry which is preliminary data.</text>
</comment>
<organism evidence="2 4">
    <name type="scientific">Flavobacterium circumlabens</name>
    <dbReference type="NCBI Taxonomy" id="2133765"/>
    <lineage>
        <taxon>Bacteria</taxon>
        <taxon>Pseudomonadati</taxon>
        <taxon>Bacteroidota</taxon>
        <taxon>Flavobacteriia</taxon>
        <taxon>Flavobacteriales</taxon>
        <taxon>Flavobacteriaceae</taxon>
        <taxon>Flavobacterium</taxon>
    </lineage>
</organism>
<evidence type="ECO:0000313" key="3">
    <source>
        <dbReference type="Proteomes" id="UP000295270"/>
    </source>
</evidence>
<dbReference type="InterPro" id="IPR046733">
    <property type="entry name" value="DUF6625"/>
</dbReference>
<gene>
    <name evidence="2" type="ORF">D0809_20640</name>
    <name evidence="1" type="ORF">EV142_109128</name>
</gene>
<dbReference type="Proteomes" id="UP000295270">
    <property type="component" value="Unassembled WGS sequence"/>
</dbReference>
<accession>A0A4Y7U8A1</accession>
<reference evidence="1 3" key="1">
    <citation type="journal article" date="2015" name="Stand. Genomic Sci.">
        <title>Genomic Encyclopedia of Bacterial and Archaeal Type Strains, Phase III: the genomes of soil and plant-associated and newly described type strains.</title>
        <authorList>
            <person name="Whitman W.B."/>
            <person name="Woyke T."/>
            <person name="Klenk H.P."/>
            <person name="Zhou Y."/>
            <person name="Lilburn T.G."/>
            <person name="Beck B.J."/>
            <person name="De Vos P."/>
            <person name="Vandamme P."/>
            <person name="Eisen J.A."/>
            <person name="Garrity G."/>
            <person name="Hugenholtz P."/>
            <person name="Kyrpides N.C."/>
        </authorList>
    </citation>
    <scope>NUCLEOTIDE SEQUENCE [LARGE SCALE GENOMIC DNA]</scope>
    <source>
        <strain evidence="1 3">P5626</strain>
    </source>
</reference>
<dbReference type="AlphaFoldDB" id="A0A4Y7U8A1"/>
<evidence type="ECO:0000313" key="4">
    <source>
        <dbReference type="Proteomes" id="UP000298340"/>
    </source>
</evidence>
<sequence length="403" mass="47674">MKKIALINCYMGPFPWFFKFFLKSCESNPTVDFFIFTDNVLTYSVPDNVKIIPLNLIDFNRLASEKLGFNIAVEKPYKLCDYKPAFGILFSSYLKDYDFWGITDLDVIYGRIREFMTDDLLDEFDVICVRHDFITACCMLFKNNDYVNNLFKKSKDYHLIFTSQKNYAFDESNFEQASIFEKEDIFKLHCEIESMQHIILNEEREGNLKSHFDFLLCEGTAGELKWDNGLFGYKGKLEIMLYHLLNYKGNIFANNTINWDQVPDVFYIDKYDFREDNSWLTRLRVYNQDILQPLLWNLSKKLDAFVSTAILRKPVDCIAEGEYLYYLSKMKIEISETKDSGANLLKIWSSDFLPIYQSAFYKNYFYVKSLPLIFRLEDTDNQKRSRFNLLSEVGYGNVYNKVK</sequence>
<reference evidence="1" key="3">
    <citation type="submission" date="2019-03" db="EMBL/GenBank/DDBJ databases">
        <authorList>
            <person name="Whitman W."/>
            <person name="Huntemann M."/>
            <person name="Clum A."/>
            <person name="Pillay M."/>
            <person name="Palaniappan K."/>
            <person name="Varghese N."/>
            <person name="Mikhailova N."/>
            <person name="Stamatis D."/>
            <person name="Reddy T."/>
            <person name="Daum C."/>
            <person name="Shapiro N."/>
            <person name="Ivanova N."/>
            <person name="Kyrpides N."/>
            <person name="Woyke T."/>
        </authorList>
    </citation>
    <scope>NUCLEOTIDE SEQUENCE</scope>
    <source>
        <strain evidence="1">P5626</strain>
    </source>
</reference>
<dbReference type="OrthoDB" id="1910631at2"/>
<protein>
    <submittedName>
        <fullName evidence="2">Uncharacterized protein</fullName>
    </submittedName>
</protein>
<dbReference type="Pfam" id="PF20330">
    <property type="entry name" value="DUF6625"/>
    <property type="match status" value="1"/>
</dbReference>
<reference evidence="2 4" key="2">
    <citation type="journal article" date="2018" name="Syst. Appl. Microbiol.">
        <title>Flavobacterium circumlabens sp. nov. and Flavobacterium cupreum sp. nov., two psychrotrophic species isolated from Antarctic environmental samples.</title>
        <authorList>
            <person name="Kralova S."/>
            <person name="Busse H.J."/>
            <person name="Svec P."/>
            <person name="Maslanova I."/>
            <person name="Stankova E."/>
            <person name="Bartak M."/>
            <person name="Sedlacek I."/>
        </authorList>
    </citation>
    <scope>NUCLEOTIDE SEQUENCE [LARGE SCALE GENOMIC DNA]</scope>
    <source>
        <strain evidence="2 4">CCM 8828</strain>
    </source>
</reference>
<dbReference type="EMBL" id="SLWA01000009">
    <property type="protein sequence ID" value="TCN53145.1"/>
    <property type="molecule type" value="Genomic_DNA"/>
</dbReference>
<evidence type="ECO:0000313" key="2">
    <source>
        <dbReference type="EMBL" id="TEB42308.1"/>
    </source>
</evidence>
<proteinExistence type="predicted"/>
<keyword evidence="3" id="KW-1185">Reference proteome</keyword>
<dbReference type="Proteomes" id="UP000298340">
    <property type="component" value="Unassembled WGS sequence"/>
</dbReference>
<dbReference type="RefSeq" id="WP_132037548.1">
    <property type="nucleotide sequence ID" value="NZ_JBDSHJ010000041.1"/>
</dbReference>
<dbReference type="EMBL" id="QWDN01000009">
    <property type="protein sequence ID" value="TEB42308.1"/>
    <property type="molecule type" value="Genomic_DNA"/>
</dbReference>